<dbReference type="Proteomes" id="UP000765509">
    <property type="component" value="Unassembled WGS sequence"/>
</dbReference>
<dbReference type="AlphaFoldDB" id="A0A9Q3II67"/>
<keyword evidence="2" id="KW-1185">Reference proteome</keyword>
<reference evidence="1" key="1">
    <citation type="submission" date="2021-03" db="EMBL/GenBank/DDBJ databases">
        <title>Draft genome sequence of rust myrtle Austropuccinia psidii MF-1, a brazilian biotype.</title>
        <authorList>
            <person name="Quecine M.C."/>
            <person name="Pachon D.M.R."/>
            <person name="Bonatelli M.L."/>
            <person name="Correr F.H."/>
            <person name="Franceschini L.M."/>
            <person name="Leite T.F."/>
            <person name="Margarido G.R.A."/>
            <person name="Almeida C.A."/>
            <person name="Ferrarezi J.A."/>
            <person name="Labate C.A."/>
        </authorList>
    </citation>
    <scope>NUCLEOTIDE SEQUENCE</scope>
    <source>
        <strain evidence="1">MF-1</strain>
    </source>
</reference>
<protein>
    <submittedName>
        <fullName evidence="1">Uncharacterized protein</fullName>
    </submittedName>
</protein>
<dbReference type="EMBL" id="AVOT02044611">
    <property type="protein sequence ID" value="MBW0539980.1"/>
    <property type="molecule type" value="Genomic_DNA"/>
</dbReference>
<organism evidence="1 2">
    <name type="scientific">Austropuccinia psidii MF-1</name>
    <dbReference type="NCBI Taxonomy" id="1389203"/>
    <lineage>
        <taxon>Eukaryota</taxon>
        <taxon>Fungi</taxon>
        <taxon>Dikarya</taxon>
        <taxon>Basidiomycota</taxon>
        <taxon>Pucciniomycotina</taxon>
        <taxon>Pucciniomycetes</taxon>
        <taxon>Pucciniales</taxon>
        <taxon>Sphaerophragmiaceae</taxon>
        <taxon>Austropuccinia</taxon>
    </lineage>
</organism>
<accession>A0A9Q3II67</accession>
<evidence type="ECO:0000313" key="2">
    <source>
        <dbReference type="Proteomes" id="UP000765509"/>
    </source>
</evidence>
<sequence length="152" mass="17362">MNQQLFRLKVENLRDREDTVKELSRKDIEKPLFKRCPRERSTLGILQQYRTLFNWRRPYGVFNLIVPIPSTWNDSEDTTDNIMSAVLNDVNNKRLPTTECIAPESSNTSLPSNNGTTPMLATFAYCCCALEHISISFSLTGQFGDQCPISPQ</sequence>
<comment type="caution">
    <text evidence="1">The sequence shown here is derived from an EMBL/GenBank/DDBJ whole genome shotgun (WGS) entry which is preliminary data.</text>
</comment>
<gene>
    <name evidence="1" type="ORF">O181_079695</name>
</gene>
<proteinExistence type="predicted"/>
<evidence type="ECO:0000313" key="1">
    <source>
        <dbReference type="EMBL" id="MBW0539980.1"/>
    </source>
</evidence>
<name>A0A9Q3II67_9BASI</name>